<dbReference type="Gene3D" id="3.30.1130.10">
    <property type="match status" value="1"/>
</dbReference>
<protein>
    <submittedName>
        <fullName evidence="2">Dihydroneopterin aldolase</fullName>
    </submittedName>
</protein>
<organism evidence="2 3">
    <name type="scientific">Sphaerotilus sulfidivorans</name>
    <dbReference type="NCBI Taxonomy" id="639200"/>
    <lineage>
        <taxon>Bacteria</taxon>
        <taxon>Pseudomonadati</taxon>
        <taxon>Pseudomonadota</taxon>
        <taxon>Betaproteobacteria</taxon>
        <taxon>Burkholderiales</taxon>
        <taxon>Sphaerotilaceae</taxon>
        <taxon>Sphaerotilus</taxon>
    </lineage>
</organism>
<sequence length="145" mass="16486">MIENRMPSPTQNPHFEINGYRARAQIGCAPDEHGVTQETIVDLRVNLFFDPALYLDRYEMPYDYLQALDAITATVAEGHHILQESMALKIARRVLESEHVESVDVRIRKTERYEGVESIGFFTHVDRDLLMKVDAVARGRAQAGA</sequence>
<dbReference type="Pfam" id="PF02152">
    <property type="entry name" value="FolB"/>
    <property type="match status" value="1"/>
</dbReference>
<name>A0A5C1PXN8_9BURK</name>
<evidence type="ECO:0000313" key="3">
    <source>
        <dbReference type="Proteomes" id="UP000323522"/>
    </source>
</evidence>
<dbReference type="KEGG" id="snn:EWH46_00680"/>
<dbReference type="GO" id="GO:0006760">
    <property type="term" value="P:folic acid-containing compound metabolic process"/>
    <property type="evidence" value="ECO:0007669"/>
    <property type="project" value="InterPro"/>
</dbReference>
<dbReference type="SUPFAM" id="SSF55620">
    <property type="entry name" value="Tetrahydrobiopterin biosynthesis enzymes-like"/>
    <property type="match status" value="1"/>
</dbReference>
<dbReference type="OrthoDB" id="8521219at2"/>
<reference evidence="2 3" key="1">
    <citation type="submission" date="2019-02" db="EMBL/GenBank/DDBJ databases">
        <title>Complete Genome Sequence and Methylome Analysis of Sphaerotilus natans subsp. sulfidivorans D-507.</title>
        <authorList>
            <person name="Fomenkov A."/>
            <person name="Gridneva E."/>
            <person name="Smolyakov D."/>
            <person name="Dubinina G."/>
            <person name="Vincze T."/>
            <person name="Grabovich M."/>
            <person name="Roberts R.J."/>
        </authorList>
    </citation>
    <scope>NUCLEOTIDE SEQUENCE [LARGE SCALE GENOMIC DNA]</scope>
    <source>
        <strain evidence="2 3">D-507</strain>
    </source>
</reference>
<evidence type="ECO:0000259" key="1">
    <source>
        <dbReference type="SMART" id="SM00905"/>
    </source>
</evidence>
<proteinExistence type="predicted"/>
<dbReference type="InterPro" id="IPR006157">
    <property type="entry name" value="FolB_dom"/>
</dbReference>
<dbReference type="AlphaFoldDB" id="A0A5C1PXN8"/>
<dbReference type="SMART" id="SM00905">
    <property type="entry name" value="FolB"/>
    <property type="match status" value="1"/>
</dbReference>
<dbReference type="GO" id="GO:0004150">
    <property type="term" value="F:dihydroneopterin aldolase activity"/>
    <property type="evidence" value="ECO:0007669"/>
    <property type="project" value="InterPro"/>
</dbReference>
<dbReference type="InterPro" id="IPR043133">
    <property type="entry name" value="GTP-CH-I_C/QueF"/>
</dbReference>
<feature type="domain" description="Dihydroneopterin aldolase/epimerase" evidence="1">
    <location>
        <begin position="15"/>
        <end position="118"/>
    </location>
</feature>
<gene>
    <name evidence="2" type="ORF">EWH46_00680</name>
</gene>
<accession>A0A5C1PXN8</accession>
<dbReference type="EMBL" id="CP035708">
    <property type="protein sequence ID" value="QEM99428.1"/>
    <property type="molecule type" value="Genomic_DNA"/>
</dbReference>
<evidence type="ECO:0000313" key="2">
    <source>
        <dbReference type="EMBL" id="QEM99428.1"/>
    </source>
</evidence>
<dbReference type="Proteomes" id="UP000323522">
    <property type="component" value="Chromosome"/>
</dbReference>